<sequence>MNGHDDVSSAERRMDFDAVGPTLDPELHCAYIRAQEKETNHNEVRLSYLNNVLNIERSDSRDICTPAVQKLEAEKSDIMEKLKKALGELTLLMPCHVPDCTHNLKTKNPSQHLAETLIKLPSFTPPLEEFPELPPAPANNPILVPSNSGTSANKNPKNKHSPRSDEFVSPSKYAKKNPECKETVKFPLLPQKNSALAGATVNTDLDQTSVPVANKITLSCSDKRKIIIYFCSNLKKTFPSPPIN</sequence>
<evidence type="ECO:0000313" key="2">
    <source>
        <dbReference type="EMBL" id="GFY43925.1"/>
    </source>
</evidence>
<dbReference type="Proteomes" id="UP000886998">
    <property type="component" value="Unassembled WGS sequence"/>
</dbReference>
<accession>A0A8X6WZ54</accession>
<feature type="compositionally biased region" description="Polar residues" evidence="1">
    <location>
        <begin position="145"/>
        <end position="155"/>
    </location>
</feature>
<evidence type="ECO:0000256" key="1">
    <source>
        <dbReference type="SAM" id="MobiDB-lite"/>
    </source>
</evidence>
<organism evidence="2 3">
    <name type="scientific">Trichonephila inaurata madagascariensis</name>
    <dbReference type="NCBI Taxonomy" id="2747483"/>
    <lineage>
        <taxon>Eukaryota</taxon>
        <taxon>Metazoa</taxon>
        <taxon>Ecdysozoa</taxon>
        <taxon>Arthropoda</taxon>
        <taxon>Chelicerata</taxon>
        <taxon>Arachnida</taxon>
        <taxon>Araneae</taxon>
        <taxon>Araneomorphae</taxon>
        <taxon>Entelegynae</taxon>
        <taxon>Araneoidea</taxon>
        <taxon>Nephilidae</taxon>
        <taxon>Trichonephila</taxon>
        <taxon>Trichonephila inaurata</taxon>
    </lineage>
</organism>
<dbReference type="EMBL" id="BMAV01003939">
    <property type="protein sequence ID" value="GFY43925.1"/>
    <property type="molecule type" value="Genomic_DNA"/>
</dbReference>
<comment type="caution">
    <text evidence="2">The sequence shown here is derived from an EMBL/GenBank/DDBJ whole genome shotgun (WGS) entry which is preliminary data.</text>
</comment>
<evidence type="ECO:0000313" key="3">
    <source>
        <dbReference type="Proteomes" id="UP000886998"/>
    </source>
</evidence>
<reference evidence="2" key="1">
    <citation type="submission" date="2020-08" db="EMBL/GenBank/DDBJ databases">
        <title>Multicomponent nature underlies the extraordinary mechanical properties of spider dragline silk.</title>
        <authorList>
            <person name="Kono N."/>
            <person name="Nakamura H."/>
            <person name="Mori M."/>
            <person name="Yoshida Y."/>
            <person name="Ohtoshi R."/>
            <person name="Malay A.D."/>
            <person name="Moran D.A.P."/>
            <person name="Tomita M."/>
            <person name="Numata K."/>
            <person name="Arakawa K."/>
        </authorList>
    </citation>
    <scope>NUCLEOTIDE SEQUENCE</scope>
</reference>
<dbReference type="AlphaFoldDB" id="A0A8X6WZ54"/>
<keyword evidence="3" id="KW-1185">Reference proteome</keyword>
<feature type="region of interest" description="Disordered" evidence="1">
    <location>
        <begin position="125"/>
        <end position="174"/>
    </location>
</feature>
<name>A0A8X6WZ54_9ARAC</name>
<protein>
    <submittedName>
        <fullName evidence="2">Uncharacterized protein</fullName>
    </submittedName>
</protein>
<proteinExistence type="predicted"/>
<gene>
    <name evidence="2" type="ORF">TNIN_176831</name>
</gene>